<dbReference type="EMBL" id="KN818903">
    <property type="protein sequence ID" value="KIL54168.1"/>
    <property type="molecule type" value="Genomic_DNA"/>
</dbReference>
<name>A0A0C2WDP6_AMAMK</name>
<sequence>MHFRKIHKSKSSHEVANFSTNTGTFNLRKHLYTDHLAQWVTSCDNLKIEITAKAALPFVRKFRQEPVDTPLESERPEYSKKGFIEAILEFIVGDDQAISVVESPRLRKIFLLLRKELKESDIPGRSTMRNRIEQTFKEHMKQLEEEMAVTMFLCLL</sequence>
<reference evidence="1 2" key="1">
    <citation type="submission" date="2014-04" db="EMBL/GenBank/DDBJ databases">
        <title>Evolutionary Origins and Diversification of the Mycorrhizal Mutualists.</title>
        <authorList>
            <consortium name="DOE Joint Genome Institute"/>
            <consortium name="Mycorrhizal Genomics Consortium"/>
            <person name="Kohler A."/>
            <person name="Kuo A."/>
            <person name="Nagy L.G."/>
            <person name="Floudas D."/>
            <person name="Copeland A."/>
            <person name="Barry K.W."/>
            <person name="Cichocki N."/>
            <person name="Veneault-Fourrey C."/>
            <person name="LaButti K."/>
            <person name="Lindquist E.A."/>
            <person name="Lipzen A."/>
            <person name="Lundell T."/>
            <person name="Morin E."/>
            <person name="Murat C."/>
            <person name="Riley R."/>
            <person name="Ohm R."/>
            <person name="Sun H."/>
            <person name="Tunlid A."/>
            <person name="Henrissat B."/>
            <person name="Grigoriev I.V."/>
            <person name="Hibbett D.S."/>
            <person name="Martin F."/>
        </authorList>
    </citation>
    <scope>NUCLEOTIDE SEQUENCE [LARGE SCALE GENOMIC DNA]</scope>
    <source>
        <strain evidence="1 2">Koide BX008</strain>
    </source>
</reference>
<accession>A0A0C2WDP6</accession>
<gene>
    <name evidence="1" type="ORF">M378DRAFT_93032</name>
</gene>
<keyword evidence="2" id="KW-1185">Reference proteome</keyword>
<proteinExistence type="predicted"/>
<dbReference type="InParanoid" id="A0A0C2WDP6"/>
<evidence type="ECO:0000313" key="1">
    <source>
        <dbReference type="EMBL" id="KIL54168.1"/>
    </source>
</evidence>
<protein>
    <submittedName>
        <fullName evidence="1">Uncharacterized protein</fullName>
    </submittedName>
</protein>
<dbReference type="OrthoDB" id="3250324at2759"/>
<evidence type="ECO:0000313" key="2">
    <source>
        <dbReference type="Proteomes" id="UP000054549"/>
    </source>
</evidence>
<dbReference type="AlphaFoldDB" id="A0A0C2WDP6"/>
<dbReference type="HOGENOM" id="CLU_1686103_0_0_1"/>
<organism evidence="1 2">
    <name type="scientific">Amanita muscaria (strain Koide BX008)</name>
    <dbReference type="NCBI Taxonomy" id="946122"/>
    <lineage>
        <taxon>Eukaryota</taxon>
        <taxon>Fungi</taxon>
        <taxon>Dikarya</taxon>
        <taxon>Basidiomycota</taxon>
        <taxon>Agaricomycotina</taxon>
        <taxon>Agaricomycetes</taxon>
        <taxon>Agaricomycetidae</taxon>
        <taxon>Agaricales</taxon>
        <taxon>Pluteineae</taxon>
        <taxon>Amanitaceae</taxon>
        <taxon>Amanita</taxon>
    </lineage>
</organism>
<dbReference type="Proteomes" id="UP000054549">
    <property type="component" value="Unassembled WGS sequence"/>
</dbReference>